<feature type="transmembrane region" description="Helical" evidence="7">
    <location>
        <begin position="47"/>
        <end position="70"/>
    </location>
</feature>
<evidence type="ECO:0000256" key="5">
    <source>
        <dbReference type="ARBA" id="ARBA00022989"/>
    </source>
</evidence>
<evidence type="ECO:0000256" key="1">
    <source>
        <dbReference type="ARBA" id="ARBA00004651"/>
    </source>
</evidence>
<dbReference type="EMBL" id="JAROAS010000022">
    <property type="protein sequence ID" value="MED4128732.1"/>
    <property type="molecule type" value="Genomic_DNA"/>
</dbReference>
<evidence type="ECO:0000256" key="4">
    <source>
        <dbReference type="ARBA" id="ARBA00022692"/>
    </source>
</evidence>
<keyword evidence="10" id="KW-1185">Reference proteome</keyword>
<dbReference type="InterPro" id="IPR051311">
    <property type="entry name" value="DedA_domain"/>
</dbReference>
<keyword evidence="5 7" id="KW-1133">Transmembrane helix</keyword>
<dbReference type="RefSeq" id="WP_060704220.1">
    <property type="nucleotide sequence ID" value="NZ_CP042163.1"/>
</dbReference>
<comment type="similarity">
    <text evidence="2">Belongs to the DedA family.</text>
</comment>
<proteinExistence type="inferred from homology"/>
<feature type="transmembrane region" description="Helical" evidence="7">
    <location>
        <begin position="99"/>
        <end position="121"/>
    </location>
</feature>
<evidence type="ECO:0000313" key="10">
    <source>
        <dbReference type="Proteomes" id="UP001341820"/>
    </source>
</evidence>
<feature type="transmembrane region" description="Helical" evidence="7">
    <location>
        <begin position="133"/>
        <end position="151"/>
    </location>
</feature>
<dbReference type="Proteomes" id="UP001341820">
    <property type="component" value="Unassembled WGS sequence"/>
</dbReference>
<comment type="caution">
    <text evidence="9">The sequence shown here is derived from an EMBL/GenBank/DDBJ whole genome shotgun (WGS) entry which is preliminary data.</text>
</comment>
<keyword evidence="3" id="KW-1003">Cell membrane</keyword>
<dbReference type="PANTHER" id="PTHR42709:SF6">
    <property type="entry name" value="UNDECAPRENYL PHOSPHATE TRANSPORTER A"/>
    <property type="match status" value="1"/>
</dbReference>
<gene>
    <name evidence="9" type="ORF">P5F74_11355</name>
</gene>
<organism evidence="9 10">
    <name type="scientific">Shouchella miscanthi</name>
    <dbReference type="NCBI Taxonomy" id="2598861"/>
    <lineage>
        <taxon>Bacteria</taxon>
        <taxon>Bacillati</taxon>
        <taxon>Bacillota</taxon>
        <taxon>Bacilli</taxon>
        <taxon>Bacillales</taxon>
        <taxon>Bacillaceae</taxon>
        <taxon>Shouchella</taxon>
    </lineage>
</organism>
<evidence type="ECO:0000256" key="7">
    <source>
        <dbReference type="SAM" id="Phobius"/>
    </source>
</evidence>
<evidence type="ECO:0000256" key="6">
    <source>
        <dbReference type="ARBA" id="ARBA00023136"/>
    </source>
</evidence>
<dbReference type="PANTHER" id="PTHR42709">
    <property type="entry name" value="ALKALINE PHOSPHATASE LIKE PROTEIN"/>
    <property type="match status" value="1"/>
</dbReference>
<evidence type="ECO:0000256" key="2">
    <source>
        <dbReference type="ARBA" id="ARBA00010792"/>
    </source>
</evidence>
<feature type="domain" description="VTT" evidence="8">
    <location>
        <begin position="30"/>
        <end position="154"/>
    </location>
</feature>
<name>A0ABU6NPL6_9BACI</name>
<reference evidence="9 10" key="1">
    <citation type="submission" date="2023-03" db="EMBL/GenBank/DDBJ databases">
        <title>Bacillus Genome Sequencing.</title>
        <authorList>
            <person name="Dunlap C."/>
        </authorList>
    </citation>
    <scope>NUCLEOTIDE SEQUENCE [LARGE SCALE GENOMIC DNA]</scope>
    <source>
        <strain evidence="9 10">B-4107</strain>
    </source>
</reference>
<dbReference type="InterPro" id="IPR032816">
    <property type="entry name" value="VTT_dom"/>
</dbReference>
<accession>A0ABU6NPL6</accession>
<evidence type="ECO:0000256" key="3">
    <source>
        <dbReference type="ARBA" id="ARBA00022475"/>
    </source>
</evidence>
<sequence length="196" mass="22239">MEQLLFDLMEWFKDLSYLGVFIALCIEFIPAELVLPLAGFWVSEGEMLFWGVVVAGSLGGVVGPLTLYSIGRFGGRPLLEKYGKYIFMKEENLQKADRFFQSHGAFVAFSARFLPGVRTLISVPCGMAKMNPWIFSLYTFLAMAPITFFYVYFGVELGENWAEVKGLLQQYLVPFGIGLVMVFFIYLLVKRRKSSV</sequence>
<feature type="transmembrane region" description="Helical" evidence="7">
    <location>
        <begin position="15"/>
        <end position="35"/>
    </location>
</feature>
<protein>
    <submittedName>
        <fullName evidence="9">DedA family protein</fullName>
    </submittedName>
</protein>
<comment type="subcellular location">
    <subcellularLocation>
        <location evidence="1">Cell membrane</location>
        <topology evidence="1">Multi-pass membrane protein</topology>
    </subcellularLocation>
</comment>
<evidence type="ECO:0000259" key="8">
    <source>
        <dbReference type="Pfam" id="PF09335"/>
    </source>
</evidence>
<keyword evidence="6 7" id="KW-0472">Membrane</keyword>
<dbReference type="Pfam" id="PF09335">
    <property type="entry name" value="VTT_dom"/>
    <property type="match status" value="1"/>
</dbReference>
<keyword evidence="4 7" id="KW-0812">Transmembrane</keyword>
<evidence type="ECO:0000313" key="9">
    <source>
        <dbReference type="EMBL" id="MED4128732.1"/>
    </source>
</evidence>
<feature type="transmembrane region" description="Helical" evidence="7">
    <location>
        <begin position="171"/>
        <end position="189"/>
    </location>
</feature>